<dbReference type="SUPFAM" id="SSF47384">
    <property type="entry name" value="Homodimeric domain of signal transducing histidine kinase"/>
    <property type="match status" value="1"/>
</dbReference>
<dbReference type="PANTHER" id="PTHR43547">
    <property type="entry name" value="TWO-COMPONENT HISTIDINE KINASE"/>
    <property type="match status" value="1"/>
</dbReference>
<dbReference type="InterPro" id="IPR013783">
    <property type="entry name" value="Ig-like_fold"/>
</dbReference>
<dbReference type="InterPro" id="IPR036097">
    <property type="entry name" value="HisK_dim/P_sf"/>
</dbReference>
<dbReference type="Pfam" id="PF07495">
    <property type="entry name" value="Y_Y_Y"/>
    <property type="match status" value="1"/>
</dbReference>
<evidence type="ECO:0000313" key="15">
    <source>
        <dbReference type="Proteomes" id="UP000198748"/>
    </source>
</evidence>
<feature type="transmembrane region" description="Helical" evidence="10">
    <location>
        <begin position="806"/>
        <end position="829"/>
    </location>
</feature>
<dbReference type="Gene3D" id="2.60.40.10">
    <property type="entry name" value="Immunoglobulins"/>
    <property type="match status" value="1"/>
</dbReference>
<dbReference type="Pfam" id="PF02518">
    <property type="entry name" value="HATPase_c"/>
    <property type="match status" value="1"/>
</dbReference>
<dbReference type="Pfam" id="PF12833">
    <property type="entry name" value="HTH_18"/>
    <property type="match status" value="1"/>
</dbReference>
<dbReference type="CDD" id="cd00082">
    <property type="entry name" value="HisKA"/>
    <property type="match status" value="1"/>
</dbReference>
<dbReference type="SMART" id="SM00388">
    <property type="entry name" value="HisKA"/>
    <property type="match status" value="1"/>
</dbReference>
<keyword evidence="7" id="KW-0238">DNA-binding</keyword>
<dbReference type="InterPro" id="IPR011006">
    <property type="entry name" value="CheY-like_superfamily"/>
</dbReference>
<dbReference type="PANTHER" id="PTHR43547:SF2">
    <property type="entry name" value="HYBRID SIGNAL TRANSDUCTION HISTIDINE KINASE C"/>
    <property type="match status" value="1"/>
</dbReference>
<evidence type="ECO:0000256" key="2">
    <source>
        <dbReference type="ARBA" id="ARBA00012438"/>
    </source>
</evidence>
<dbReference type="InterPro" id="IPR036890">
    <property type="entry name" value="HATPase_C_sf"/>
</dbReference>
<dbReference type="STRING" id="659014.SAMN04487996_116132"/>
<feature type="domain" description="HTH araC/xylS-type" evidence="11">
    <location>
        <begin position="1271"/>
        <end position="1370"/>
    </location>
</feature>
<dbReference type="PROSITE" id="PS00041">
    <property type="entry name" value="HTH_ARAC_FAMILY_1"/>
    <property type="match status" value="1"/>
</dbReference>
<dbReference type="InterPro" id="IPR011123">
    <property type="entry name" value="Y_Y_Y"/>
</dbReference>
<evidence type="ECO:0000256" key="3">
    <source>
        <dbReference type="ARBA" id="ARBA00022553"/>
    </source>
</evidence>
<feature type="domain" description="Histidine kinase" evidence="12">
    <location>
        <begin position="861"/>
        <end position="1084"/>
    </location>
</feature>
<dbReference type="Gene3D" id="3.30.565.10">
    <property type="entry name" value="Histidine kinase-like ATPase, C-terminal domain"/>
    <property type="match status" value="1"/>
</dbReference>
<dbReference type="Pfam" id="PF00512">
    <property type="entry name" value="HisKA"/>
    <property type="match status" value="1"/>
</dbReference>
<evidence type="ECO:0000256" key="8">
    <source>
        <dbReference type="ARBA" id="ARBA00023163"/>
    </source>
</evidence>
<protein>
    <recommendedName>
        <fullName evidence="2">histidine kinase</fullName>
        <ecNumber evidence="2">2.7.13.3</ecNumber>
    </recommendedName>
</protein>
<dbReference type="EMBL" id="FNAN01000016">
    <property type="protein sequence ID" value="SDG23419.1"/>
    <property type="molecule type" value="Genomic_DNA"/>
</dbReference>
<dbReference type="GO" id="GO:0043565">
    <property type="term" value="F:sequence-specific DNA binding"/>
    <property type="evidence" value="ECO:0007669"/>
    <property type="project" value="InterPro"/>
</dbReference>
<dbReference type="Pfam" id="PF00072">
    <property type="entry name" value="Response_reg"/>
    <property type="match status" value="1"/>
</dbReference>
<accession>A0A1G7SLV1</accession>
<dbReference type="PROSITE" id="PS50109">
    <property type="entry name" value="HIS_KIN"/>
    <property type="match status" value="1"/>
</dbReference>
<dbReference type="InterPro" id="IPR018060">
    <property type="entry name" value="HTH_AraC"/>
</dbReference>
<dbReference type="PROSITE" id="PS50110">
    <property type="entry name" value="RESPONSE_REGULATORY"/>
    <property type="match status" value="1"/>
</dbReference>
<dbReference type="SMART" id="SM00342">
    <property type="entry name" value="HTH_ARAC"/>
    <property type="match status" value="1"/>
</dbReference>
<dbReference type="SMART" id="SM00448">
    <property type="entry name" value="REC"/>
    <property type="match status" value="1"/>
</dbReference>
<evidence type="ECO:0000256" key="5">
    <source>
        <dbReference type="ARBA" id="ARBA00022777"/>
    </source>
</evidence>
<dbReference type="PRINTS" id="PR00344">
    <property type="entry name" value="BCTRLSENSOR"/>
</dbReference>
<dbReference type="Pfam" id="PF07494">
    <property type="entry name" value="Reg_prop"/>
    <property type="match status" value="3"/>
</dbReference>
<dbReference type="Proteomes" id="UP000198748">
    <property type="component" value="Unassembled WGS sequence"/>
</dbReference>
<name>A0A1G7SLV1_9BACT</name>
<dbReference type="InterPro" id="IPR011110">
    <property type="entry name" value="Reg_prop"/>
</dbReference>
<dbReference type="InterPro" id="IPR003661">
    <property type="entry name" value="HisK_dim/P_dom"/>
</dbReference>
<dbReference type="GO" id="GO:0000155">
    <property type="term" value="F:phosphorelay sensor kinase activity"/>
    <property type="evidence" value="ECO:0007669"/>
    <property type="project" value="InterPro"/>
</dbReference>
<keyword evidence="4" id="KW-0808">Transferase</keyword>
<evidence type="ECO:0000256" key="7">
    <source>
        <dbReference type="ARBA" id="ARBA00023125"/>
    </source>
</evidence>
<feature type="modified residue" description="4-aspartylphosphate" evidence="9">
    <location>
        <position position="1170"/>
    </location>
</feature>
<evidence type="ECO:0000313" key="14">
    <source>
        <dbReference type="EMBL" id="SDG23419.1"/>
    </source>
</evidence>
<evidence type="ECO:0000256" key="6">
    <source>
        <dbReference type="ARBA" id="ARBA00023015"/>
    </source>
</evidence>
<proteinExistence type="predicted"/>
<keyword evidence="6" id="KW-0805">Transcription regulation</keyword>
<dbReference type="FunFam" id="3.30.565.10:FF:000006">
    <property type="entry name" value="Sensor histidine kinase WalK"/>
    <property type="match status" value="1"/>
</dbReference>
<dbReference type="SUPFAM" id="SSF55874">
    <property type="entry name" value="ATPase domain of HSP90 chaperone/DNA topoisomerase II/histidine kinase"/>
    <property type="match status" value="1"/>
</dbReference>
<evidence type="ECO:0000259" key="13">
    <source>
        <dbReference type="PROSITE" id="PS50110"/>
    </source>
</evidence>
<dbReference type="InterPro" id="IPR018062">
    <property type="entry name" value="HTH_AraC-typ_CS"/>
</dbReference>
<reference evidence="15" key="1">
    <citation type="submission" date="2016-10" db="EMBL/GenBank/DDBJ databases">
        <authorList>
            <person name="Varghese N."/>
            <person name="Submissions S."/>
        </authorList>
    </citation>
    <scope>NUCLEOTIDE SEQUENCE [LARGE SCALE GENOMIC DNA]</scope>
    <source>
        <strain evidence="15">DSM 25329</strain>
    </source>
</reference>
<dbReference type="SMART" id="SM00387">
    <property type="entry name" value="HATPase_c"/>
    <property type="match status" value="1"/>
</dbReference>
<evidence type="ECO:0000256" key="10">
    <source>
        <dbReference type="SAM" id="Phobius"/>
    </source>
</evidence>
<keyword evidence="10" id="KW-0812">Transmembrane</keyword>
<keyword evidence="5 14" id="KW-0418">Kinase</keyword>
<comment type="catalytic activity">
    <reaction evidence="1">
        <text>ATP + protein L-histidine = ADP + protein N-phospho-L-histidine.</text>
        <dbReference type="EC" id="2.7.13.3"/>
    </reaction>
</comment>
<dbReference type="FunFam" id="1.10.287.130:FF:000045">
    <property type="entry name" value="Two-component system sensor histidine kinase/response regulator"/>
    <property type="match status" value="1"/>
</dbReference>
<dbReference type="CDD" id="cd17574">
    <property type="entry name" value="REC_OmpR"/>
    <property type="match status" value="1"/>
</dbReference>
<dbReference type="InterPro" id="IPR015943">
    <property type="entry name" value="WD40/YVTN_repeat-like_dom_sf"/>
</dbReference>
<evidence type="ECO:0000259" key="11">
    <source>
        <dbReference type="PROSITE" id="PS01124"/>
    </source>
</evidence>
<organism evidence="14 15">
    <name type="scientific">Dyadobacter soli</name>
    <dbReference type="NCBI Taxonomy" id="659014"/>
    <lineage>
        <taxon>Bacteria</taxon>
        <taxon>Pseudomonadati</taxon>
        <taxon>Bacteroidota</taxon>
        <taxon>Cytophagia</taxon>
        <taxon>Cytophagales</taxon>
        <taxon>Spirosomataceae</taxon>
        <taxon>Dyadobacter</taxon>
    </lineage>
</organism>
<dbReference type="SUPFAM" id="SSF52172">
    <property type="entry name" value="CheY-like"/>
    <property type="match status" value="1"/>
</dbReference>
<gene>
    <name evidence="14" type="ORF">SAMN04487996_116132</name>
</gene>
<keyword evidence="10" id="KW-1133">Transmembrane helix</keyword>
<evidence type="ECO:0000259" key="12">
    <source>
        <dbReference type="PROSITE" id="PS50109"/>
    </source>
</evidence>
<dbReference type="SUPFAM" id="SSF46689">
    <property type="entry name" value="Homeodomain-like"/>
    <property type="match status" value="1"/>
</dbReference>
<dbReference type="InterPro" id="IPR004358">
    <property type="entry name" value="Sig_transdc_His_kin-like_C"/>
</dbReference>
<keyword evidence="15" id="KW-1185">Reference proteome</keyword>
<evidence type="ECO:0000256" key="1">
    <source>
        <dbReference type="ARBA" id="ARBA00000085"/>
    </source>
</evidence>
<dbReference type="Gene3D" id="2.130.10.10">
    <property type="entry name" value="YVTN repeat-like/Quinoprotein amine dehydrogenase"/>
    <property type="match status" value="2"/>
</dbReference>
<dbReference type="Gene3D" id="1.10.287.130">
    <property type="match status" value="1"/>
</dbReference>
<dbReference type="InterPro" id="IPR003594">
    <property type="entry name" value="HATPase_dom"/>
</dbReference>
<keyword evidence="3 9" id="KW-0597">Phosphoprotein</keyword>
<dbReference type="InterPro" id="IPR005467">
    <property type="entry name" value="His_kinase_dom"/>
</dbReference>
<dbReference type="InterPro" id="IPR001789">
    <property type="entry name" value="Sig_transdc_resp-reg_receiver"/>
</dbReference>
<evidence type="ECO:0000256" key="9">
    <source>
        <dbReference type="PROSITE-ProRule" id="PRU00169"/>
    </source>
</evidence>
<dbReference type="PROSITE" id="PS01124">
    <property type="entry name" value="HTH_ARAC_FAMILY_2"/>
    <property type="match status" value="1"/>
</dbReference>
<keyword evidence="8" id="KW-0804">Transcription</keyword>
<feature type="domain" description="Response regulatory" evidence="13">
    <location>
        <begin position="1122"/>
        <end position="1237"/>
    </location>
</feature>
<dbReference type="GO" id="GO:0003700">
    <property type="term" value="F:DNA-binding transcription factor activity"/>
    <property type="evidence" value="ECO:0007669"/>
    <property type="project" value="InterPro"/>
</dbReference>
<sequence length="1375" mass="153446">MAAGERYIGGNHYKAKMTHTRAAMHFKMLIRTLVACVCLLSDAFGQSAKLFSVENGLSSSMVTAVHQDRSGFIWVATEDGLNRFDGIKFTVYRQDKATTDGVSSNFIQVLFEDQAGRMFTGSLHGLQYYDPATDSFRTIPLMNGQSKMANVRVLAICQRKNGDMLVGTSGHGIFKVARENGQPLARPIPLQVPSNLIIQLFEDNDRNLWVSTEDRGLLRFADRSLTSVKSYFVSKKIQNNIITSLCEDKYGRVFAGNMVSGLYQYNTVADTFQPVPYNGTLPIADLMVNDNGQILIGTRGNGLKYYDSGSGKILDMNHNVDTFDFTKSKVFSACEDNSGNTWLGIYQKGLLLLGVNTNRFGYMGYKSASKNLIGSSAVKALFEDKKHTIWVGTDNDGLYALPNGGKAGTHYRKSERNPSAPENVMTVFEDSEGNLWTGSYLTGLSKLDRNTGKFMHSDKLSDQNGDNVQRVFDMKEDSKKRLWIATMGSGIFSMDLRTGAVENLDALPGRISLPHENFLPNSWVNCLLVARDNKLFIGTFNGLACLDLDTKSFVSTFGANSLLKGVVIYSLFDDDKGNLWAGTSQGLKKIARATKAITTFDTGDGLPSNLIGAVRGDKAGNLWLSTNRGLSKMDVESQTFVNFYSADGLQGNEFSQGASLVTQNGEFYFGGINGLTHFKPEEIKMSTRRPAVRIVDLYIHDKAVKKGMKSGGYMIVDTTVSSADEFNLPHHDNSFSLEFSTMDFIDAERVSYMYAINDNAWTALRAGTNRLTFDNLAPGKYTFRLKAKSSKTDSDETRVNIIIHPAWYFSAWAWAVYALLGLLVAVFVFKTLKNKRLVRQKMLAHLRREEVNEAKLQFFINIAHEIRTPLTLVVSPLQKLQGQDYNPERMHLYDIMGRNTKRILDLVNQLMDIRKIEKGQMSLQFSNREMVDFTKEICLLFEEQIESKKIEFVVDAPSEKIFAKIDPLNFDKVLINVLSNAFKFTPKGGRIRVALSVGDAVDANVRRGLRIAIEDSGPLIDQHETERIFDCFYQSDSHRDHNRHGTGIGLHLVRQLVELHGGTIRAENMATIGCRFVINMPVAEVDAAAVDPVDKFSPADSAAEELSEEGVLKNKSRKKAKRLVVVDDDSEICQYLADEMSGEFTVFSYANGEEAYKAILKVMPDLIVSDVMMPVMDGMMLCKKVKANPLVNHIPVVLLTAKTAESTNAEGLEMGADAYITKPFNVQILTKTIRALIKNRQILRNNDNEQHYQEEFISRINIKASEEKLLEKVHLLIDKNLANPDLSVEMISNEIGISRVHLHRKLKELTNLTTRDLIRNIRLKQAAELMTKKGLTVSEVAFAVGFANVNSFSVAFKELHGVSPTAFAENYMEKA</sequence>
<dbReference type="Gene3D" id="1.10.10.60">
    <property type="entry name" value="Homeodomain-like"/>
    <property type="match status" value="1"/>
</dbReference>
<evidence type="ECO:0000256" key="4">
    <source>
        <dbReference type="ARBA" id="ARBA00022679"/>
    </source>
</evidence>
<dbReference type="SUPFAM" id="SSF63829">
    <property type="entry name" value="Calcium-dependent phosphotriesterase"/>
    <property type="match status" value="2"/>
</dbReference>
<dbReference type="Gene3D" id="3.40.50.2300">
    <property type="match status" value="1"/>
</dbReference>
<keyword evidence="10" id="KW-0472">Membrane</keyword>
<dbReference type="InterPro" id="IPR009057">
    <property type="entry name" value="Homeodomain-like_sf"/>
</dbReference>
<dbReference type="EC" id="2.7.13.3" evidence="2"/>